<feature type="compositionally biased region" description="Polar residues" evidence="1">
    <location>
        <begin position="396"/>
        <end position="413"/>
    </location>
</feature>
<feature type="compositionally biased region" description="Polar residues" evidence="1">
    <location>
        <begin position="489"/>
        <end position="505"/>
    </location>
</feature>
<gene>
    <name evidence="2" type="ORF">SCHPADRAFT_926063</name>
</gene>
<protein>
    <submittedName>
        <fullName evidence="2">Uncharacterized protein</fullName>
    </submittedName>
</protein>
<feature type="compositionally biased region" description="Polar residues" evidence="1">
    <location>
        <begin position="567"/>
        <end position="581"/>
    </location>
</feature>
<feature type="compositionally biased region" description="Polar residues" evidence="1">
    <location>
        <begin position="446"/>
        <end position="459"/>
    </location>
</feature>
<feature type="compositionally biased region" description="Low complexity" evidence="1">
    <location>
        <begin position="271"/>
        <end position="284"/>
    </location>
</feature>
<feature type="region of interest" description="Disordered" evidence="1">
    <location>
        <begin position="606"/>
        <end position="640"/>
    </location>
</feature>
<feature type="compositionally biased region" description="Basic and acidic residues" evidence="1">
    <location>
        <begin position="527"/>
        <end position="542"/>
    </location>
</feature>
<evidence type="ECO:0000256" key="1">
    <source>
        <dbReference type="SAM" id="MobiDB-lite"/>
    </source>
</evidence>
<feature type="region of interest" description="Disordered" evidence="1">
    <location>
        <begin position="135"/>
        <end position="164"/>
    </location>
</feature>
<keyword evidence="3" id="KW-1185">Reference proteome</keyword>
<feature type="compositionally biased region" description="Polar residues" evidence="1">
    <location>
        <begin position="244"/>
        <end position="255"/>
    </location>
</feature>
<reference evidence="2 3" key="1">
    <citation type="submission" date="2015-04" db="EMBL/GenBank/DDBJ databases">
        <title>Complete genome sequence of Schizopora paradoxa KUC8140, a cosmopolitan wood degrader in East Asia.</title>
        <authorList>
            <consortium name="DOE Joint Genome Institute"/>
            <person name="Min B."/>
            <person name="Park H."/>
            <person name="Jang Y."/>
            <person name="Kim J.-J."/>
            <person name="Kim K.H."/>
            <person name="Pangilinan J."/>
            <person name="Lipzen A."/>
            <person name="Riley R."/>
            <person name="Grigoriev I.V."/>
            <person name="Spatafora J.W."/>
            <person name="Choi I.-G."/>
        </authorList>
    </citation>
    <scope>NUCLEOTIDE SEQUENCE [LARGE SCALE GENOMIC DNA]</scope>
    <source>
        <strain evidence="2 3">KUC8140</strain>
    </source>
</reference>
<dbReference type="OrthoDB" id="3040699at2759"/>
<feature type="compositionally biased region" description="Polar residues" evidence="1">
    <location>
        <begin position="611"/>
        <end position="638"/>
    </location>
</feature>
<feature type="region of interest" description="Disordered" evidence="1">
    <location>
        <begin position="446"/>
        <end position="593"/>
    </location>
</feature>
<organism evidence="2 3">
    <name type="scientific">Schizopora paradoxa</name>
    <dbReference type="NCBI Taxonomy" id="27342"/>
    <lineage>
        <taxon>Eukaryota</taxon>
        <taxon>Fungi</taxon>
        <taxon>Dikarya</taxon>
        <taxon>Basidiomycota</taxon>
        <taxon>Agaricomycotina</taxon>
        <taxon>Agaricomycetes</taxon>
        <taxon>Hymenochaetales</taxon>
        <taxon>Schizoporaceae</taxon>
        <taxon>Schizopora</taxon>
    </lineage>
</organism>
<sequence length="836" mass="90091">MFRSKAQSDTERFSKNDAIFHRLGVDLASHDEAPFINAATKLNGWMKNARAYYPEARPKIIELVETAGRTLATLSNLPPGVLYPPESFSSLLHPRRIVFNDLVNTLLDHVRKYESDGELNKRAILLTGLARKARDLETRSTEGPSEIHSIASSTSKESSPKLAENTELPQAVIQVPSPAPSTNSQVSAQVVIQTPFAMAQLNQNAQAQQTSSDPGRPSQPSPISIQGDGKSTVAATTKHIPIASNATTLPSTSLPSAPRPKKPSLMTTGRLSSSPAVSSPLSASFLPGTLNSSGPSPFPSSLASGSTVTQPRAGQSGSPPILPPSLMRDRSGSAQAQSSSSRSEVVPSPTNMMPPPILTPLSSIGKGKGRATSSGSASASPVLPTPPPSAALSSTQDAHSTTSSSPNPDQSISRPKKKPKLTNAKSALPAASRGYQPWELADLNWFQKQQKATSPSKPSDPQGVSPIITAQTSPANSDISRENEHVKVSPNTPTVSFSEQATTKRTTGDVLQLATNQNQDAEMQDVSDIHADSLRASSKGDAESSNAQMKLTPGSHEKAGSQPPPNQIEQDPAPSTATASKGSLEEPEAADMDQSIEMQIDVDQPREETTLPGSSDSEATAFVQRSPSEMSVSPSPRIQRNEMESVFNSGTTVLVSFNLGMTAGKETVFEFELTENQDSLLNDWKTRLQHVKSTQHVMCLSLACYAKDEVCGVSVEDEEKLKESLLSLTPKWPTNARLQAFIGTKRTFLAPPFLMTGEKFVDISKFVEDKNVTVRIEYQADYSDCLFALYCHPPTPSQLRELEEGRKKEKKWKSFLAEIKRPFTVEELFGDLMPRF</sequence>
<feature type="region of interest" description="Disordered" evidence="1">
    <location>
        <begin position="202"/>
        <end position="434"/>
    </location>
</feature>
<proteinExistence type="predicted"/>
<evidence type="ECO:0000313" key="2">
    <source>
        <dbReference type="EMBL" id="KLO17122.1"/>
    </source>
</evidence>
<dbReference type="AlphaFoldDB" id="A0A0H2RZS5"/>
<dbReference type="STRING" id="27342.A0A0H2RZS5"/>
<dbReference type="InParanoid" id="A0A0H2RZS5"/>
<feature type="compositionally biased region" description="Polar residues" evidence="1">
    <location>
        <begin position="468"/>
        <end position="478"/>
    </location>
</feature>
<feature type="compositionally biased region" description="Low complexity" evidence="1">
    <location>
        <begin position="370"/>
        <end position="382"/>
    </location>
</feature>
<accession>A0A0H2RZS5</accession>
<feature type="compositionally biased region" description="Polar residues" evidence="1">
    <location>
        <begin position="289"/>
        <end position="318"/>
    </location>
</feature>
<name>A0A0H2RZS5_9AGAM</name>
<dbReference type="Proteomes" id="UP000053477">
    <property type="component" value="Unassembled WGS sequence"/>
</dbReference>
<dbReference type="EMBL" id="KQ085908">
    <property type="protein sequence ID" value="KLO17122.1"/>
    <property type="molecule type" value="Genomic_DNA"/>
</dbReference>
<feature type="compositionally biased region" description="Low complexity" evidence="1">
    <location>
        <begin position="332"/>
        <end position="349"/>
    </location>
</feature>
<evidence type="ECO:0000313" key="3">
    <source>
        <dbReference type="Proteomes" id="UP000053477"/>
    </source>
</evidence>